<feature type="region of interest" description="Disordered" evidence="1">
    <location>
        <begin position="28"/>
        <end position="69"/>
    </location>
</feature>
<organism evidence="2 3">
    <name type="scientific">Daphnia pulex</name>
    <name type="common">Water flea</name>
    <dbReference type="NCBI Taxonomy" id="6669"/>
    <lineage>
        <taxon>Eukaryota</taxon>
        <taxon>Metazoa</taxon>
        <taxon>Ecdysozoa</taxon>
        <taxon>Arthropoda</taxon>
        <taxon>Crustacea</taxon>
        <taxon>Branchiopoda</taxon>
        <taxon>Diplostraca</taxon>
        <taxon>Cladocera</taxon>
        <taxon>Anomopoda</taxon>
        <taxon>Daphniidae</taxon>
        <taxon>Daphnia</taxon>
    </lineage>
</organism>
<dbReference type="EMBL" id="GL732648">
    <property type="protein sequence ID" value="EFX68798.1"/>
    <property type="molecule type" value="Genomic_DNA"/>
</dbReference>
<dbReference type="InParanoid" id="E9HHK8"/>
<gene>
    <name evidence="2" type="ORF">DAPPUDRAFT_259651</name>
</gene>
<keyword evidence="3" id="KW-1185">Reference proteome</keyword>
<feature type="compositionally biased region" description="Polar residues" evidence="1">
    <location>
        <begin position="139"/>
        <end position="157"/>
    </location>
</feature>
<evidence type="ECO:0000256" key="1">
    <source>
        <dbReference type="SAM" id="MobiDB-lite"/>
    </source>
</evidence>
<feature type="compositionally biased region" description="Basic and acidic residues" evidence="1">
    <location>
        <begin position="31"/>
        <end position="44"/>
    </location>
</feature>
<sequence length="163" mass="18708">MDGHTNPTPSFVHFRRDVRETTEFATLHVGEGSEAKRVAEDNGIAKRKKKNRKKKNWKKKMKKKTKREEDSPYVFFCENCEEDLDNWGGQPDERQPTEAVTEQKNCEKEEPEPKRSRQNEANGGDAEEPEPKRQRIANLDNSVVEKSNPSPTTSGTIPPNIEE</sequence>
<proteinExistence type="predicted"/>
<protein>
    <submittedName>
        <fullName evidence="2">Uncharacterized protein</fullName>
    </submittedName>
</protein>
<dbReference type="KEGG" id="dpx:DAPPUDRAFT_259651"/>
<name>E9HHK8_DAPPU</name>
<feature type="compositionally biased region" description="Basic residues" evidence="1">
    <location>
        <begin position="45"/>
        <end position="65"/>
    </location>
</feature>
<feature type="compositionally biased region" description="Basic and acidic residues" evidence="1">
    <location>
        <begin position="104"/>
        <end position="118"/>
    </location>
</feature>
<dbReference type="Proteomes" id="UP000000305">
    <property type="component" value="Unassembled WGS sequence"/>
</dbReference>
<reference evidence="2 3" key="1">
    <citation type="journal article" date="2011" name="Science">
        <title>The ecoresponsive genome of Daphnia pulex.</title>
        <authorList>
            <person name="Colbourne J.K."/>
            <person name="Pfrender M.E."/>
            <person name="Gilbert D."/>
            <person name="Thomas W.K."/>
            <person name="Tucker A."/>
            <person name="Oakley T.H."/>
            <person name="Tokishita S."/>
            <person name="Aerts A."/>
            <person name="Arnold G.J."/>
            <person name="Basu M.K."/>
            <person name="Bauer D.J."/>
            <person name="Caceres C.E."/>
            <person name="Carmel L."/>
            <person name="Casola C."/>
            <person name="Choi J.H."/>
            <person name="Detter J.C."/>
            <person name="Dong Q."/>
            <person name="Dusheyko S."/>
            <person name="Eads B.D."/>
            <person name="Frohlich T."/>
            <person name="Geiler-Samerotte K.A."/>
            <person name="Gerlach D."/>
            <person name="Hatcher P."/>
            <person name="Jogdeo S."/>
            <person name="Krijgsveld J."/>
            <person name="Kriventseva E.V."/>
            <person name="Kultz D."/>
            <person name="Laforsch C."/>
            <person name="Lindquist E."/>
            <person name="Lopez J."/>
            <person name="Manak J.R."/>
            <person name="Muller J."/>
            <person name="Pangilinan J."/>
            <person name="Patwardhan R.P."/>
            <person name="Pitluck S."/>
            <person name="Pritham E.J."/>
            <person name="Rechtsteiner A."/>
            <person name="Rho M."/>
            <person name="Rogozin I.B."/>
            <person name="Sakarya O."/>
            <person name="Salamov A."/>
            <person name="Schaack S."/>
            <person name="Shapiro H."/>
            <person name="Shiga Y."/>
            <person name="Skalitzky C."/>
            <person name="Smith Z."/>
            <person name="Souvorov A."/>
            <person name="Sung W."/>
            <person name="Tang Z."/>
            <person name="Tsuchiya D."/>
            <person name="Tu H."/>
            <person name="Vos H."/>
            <person name="Wang M."/>
            <person name="Wolf Y.I."/>
            <person name="Yamagata H."/>
            <person name="Yamada T."/>
            <person name="Ye Y."/>
            <person name="Shaw J.R."/>
            <person name="Andrews J."/>
            <person name="Crease T.J."/>
            <person name="Tang H."/>
            <person name="Lucas S.M."/>
            <person name="Robertson H.M."/>
            <person name="Bork P."/>
            <person name="Koonin E.V."/>
            <person name="Zdobnov E.M."/>
            <person name="Grigoriev I.V."/>
            <person name="Lynch M."/>
            <person name="Boore J.L."/>
        </authorList>
    </citation>
    <scope>NUCLEOTIDE SEQUENCE [LARGE SCALE GENOMIC DNA]</scope>
</reference>
<evidence type="ECO:0000313" key="2">
    <source>
        <dbReference type="EMBL" id="EFX68798.1"/>
    </source>
</evidence>
<feature type="region of interest" description="Disordered" evidence="1">
    <location>
        <begin position="82"/>
        <end position="163"/>
    </location>
</feature>
<dbReference type="AlphaFoldDB" id="E9HHK8"/>
<accession>E9HHK8</accession>
<evidence type="ECO:0000313" key="3">
    <source>
        <dbReference type="Proteomes" id="UP000000305"/>
    </source>
</evidence>
<dbReference type="HOGENOM" id="CLU_1628707_0_0_1"/>